<comment type="subcellular location">
    <subcellularLocation>
        <location evidence="2">Cell inner membrane</location>
        <topology evidence="2">Single-pass membrane protein</topology>
        <orientation evidence="2">Periplasmic side</orientation>
    </subcellularLocation>
</comment>
<dbReference type="Pfam" id="PF03280">
    <property type="entry name" value="Lipase_chap"/>
    <property type="match status" value="1"/>
</dbReference>
<evidence type="ECO:0000256" key="14">
    <source>
        <dbReference type="ARBA" id="ARBA00031542"/>
    </source>
</evidence>
<gene>
    <name evidence="16" type="ORF">GCM10011487_26220</name>
</gene>
<evidence type="ECO:0000313" key="17">
    <source>
        <dbReference type="Proteomes" id="UP000445000"/>
    </source>
</evidence>
<reference evidence="17" key="1">
    <citation type="submission" date="2020-01" db="EMBL/GenBank/DDBJ databases">
        <title>'Steroidobacter agaridevorans' sp. nov., agar-degrading bacteria isolated from rhizosphere soils.</title>
        <authorList>
            <person name="Ikenaga M."/>
            <person name="Kataoka M."/>
            <person name="Murouchi A."/>
            <person name="Katsuragi S."/>
            <person name="Sakai M."/>
        </authorList>
    </citation>
    <scope>NUCLEOTIDE SEQUENCE [LARGE SCALE GENOMIC DNA]</scope>
    <source>
        <strain evidence="17">YU21-B</strain>
    </source>
</reference>
<organism evidence="16 17">
    <name type="scientific">Steroidobacter agaridevorans</name>
    <dbReference type="NCBI Taxonomy" id="2695856"/>
    <lineage>
        <taxon>Bacteria</taxon>
        <taxon>Pseudomonadati</taxon>
        <taxon>Pseudomonadota</taxon>
        <taxon>Gammaproteobacteria</taxon>
        <taxon>Steroidobacterales</taxon>
        <taxon>Steroidobacteraceae</taxon>
        <taxon>Steroidobacter</taxon>
    </lineage>
</organism>
<evidence type="ECO:0000256" key="8">
    <source>
        <dbReference type="ARBA" id="ARBA00022963"/>
    </source>
</evidence>
<dbReference type="EMBL" id="BLJN01000002">
    <property type="protein sequence ID" value="GFE80622.1"/>
    <property type="molecule type" value="Genomic_DNA"/>
</dbReference>
<evidence type="ECO:0000256" key="4">
    <source>
        <dbReference type="ARBA" id="ARBA00019692"/>
    </source>
</evidence>
<keyword evidence="5" id="KW-1003">Cell membrane</keyword>
<evidence type="ECO:0000256" key="11">
    <source>
        <dbReference type="ARBA" id="ARBA00023136"/>
    </source>
</evidence>
<keyword evidence="17" id="KW-1185">Reference proteome</keyword>
<evidence type="ECO:0000256" key="3">
    <source>
        <dbReference type="ARBA" id="ARBA00010358"/>
    </source>
</evidence>
<dbReference type="InterPro" id="IPR004961">
    <property type="entry name" value="Lipase_chaperone"/>
</dbReference>
<comment type="similarity">
    <text evidence="3">Belongs to the lipase chaperone family.</text>
</comment>
<evidence type="ECO:0000256" key="9">
    <source>
        <dbReference type="ARBA" id="ARBA00022989"/>
    </source>
</evidence>
<keyword evidence="9" id="KW-1133">Transmembrane helix</keyword>
<evidence type="ECO:0000256" key="12">
    <source>
        <dbReference type="ARBA" id="ARBA00023186"/>
    </source>
</evidence>
<evidence type="ECO:0000256" key="15">
    <source>
        <dbReference type="ARBA" id="ARBA00033028"/>
    </source>
</evidence>
<evidence type="ECO:0000256" key="2">
    <source>
        <dbReference type="ARBA" id="ARBA00004383"/>
    </source>
</evidence>
<dbReference type="GO" id="GO:0006457">
    <property type="term" value="P:protein folding"/>
    <property type="evidence" value="ECO:0007669"/>
    <property type="project" value="InterPro"/>
</dbReference>
<dbReference type="Proteomes" id="UP000445000">
    <property type="component" value="Unassembled WGS sequence"/>
</dbReference>
<keyword evidence="6" id="KW-0997">Cell inner membrane</keyword>
<keyword evidence="12" id="KW-0143">Chaperone</keyword>
<evidence type="ECO:0000256" key="1">
    <source>
        <dbReference type="ARBA" id="ARBA00003280"/>
    </source>
</evidence>
<keyword evidence="8" id="KW-0442">Lipid degradation</keyword>
<keyword evidence="11" id="KW-0472">Membrane</keyword>
<evidence type="ECO:0000313" key="16">
    <source>
        <dbReference type="EMBL" id="GFE80622.1"/>
    </source>
</evidence>
<protein>
    <recommendedName>
        <fullName evidence="4">Lipase chaperone</fullName>
    </recommendedName>
    <alternativeName>
        <fullName evidence="15">Lipase foldase</fullName>
    </alternativeName>
    <alternativeName>
        <fullName evidence="13">Lipase helper protein</fullName>
    </alternativeName>
    <alternativeName>
        <fullName evidence="14">Lipase modulator</fullName>
    </alternativeName>
</protein>
<dbReference type="RefSeq" id="WP_161812286.1">
    <property type="nucleotide sequence ID" value="NZ_BLJN01000002.1"/>
</dbReference>
<comment type="caution">
    <text evidence="16">The sequence shown here is derived from an EMBL/GenBank/DDBJ whole genome shotgun (WGS) entry which is preliminary data.</text>
</comment>
<dbReference type="GO" id="GO:0005886">
    <property type="term" value="C:plasma membrane"/>
    <property type="evidence" value="ECO:0007669"/>
    <property type="project" value="UniProtKB-SubCell"/>
</dbReference>
<keyword evidence="7" id="KW-0812">Transmembrane</keyword>
<dbReference type="AlphaFoldDB" id="A0A829YD97"/>
<keyword evidence="10" id="KW-0443">Lipid metabolism</keyword>
<evidence type="ECO:0000256" key="10">
    <source>
        <dbReference type="ARBA" id="ARBA00023098"/>
    </source>
</evidence>
<dbReference type="GO" id="GO:0016042">
    <property type="term" value="P:lipid catabolic process"/>
    <property type="evidence" value="ECO:0007669"/>
    <property type="project" value="UniProtKB-KW"/>
</dbReference>
<evidence type="ECO:0000256" key="6">
    <source>
        <dbReference type="ARBA" id="ARBA00022519"/>
    </source>
</evidence>
<sequence>MPKQWKVVSGLAAAAVIGGLAYWVLPRDEAESAPPAEIQETNTNTIASRWQWRNFTKPEAEQPGTTGSEVPANVVTIYRILQSMKLDESGRVVPDQTMKEALEEGFEDLGPHLSTEAMSELQKSIRTGLPGQAGEAAAQILENYYRFRLAEMEFEGQPIDQSPAEHYEKLVELRRSYLGAETADKLFEVEDTNGRHMFAAIAIQTNSNLTDEQKLAQQEALQENLNDRLLALGLLEPEEAAAEKVQRLREQGASNADIYATRKALLSAESARDLAAADREEAAWQSRFNGFWQARRYVMQAGLDEVERERQIEQLLEQYFSPEERERARLTSSDWQARDAK</sequence>
<name>A0A829YD97_9GAMM</name>
<accession>A0A829YD97</accession>
<comment type="function">
    <text evidence="1">May be involved in the folding of the extracellular lipase during its passage through the periplasm.</text>
</comment>
<proteinExistence type="inferred from homology"/>
<evidence type="ECO:0000256" key="13">
    <source>
        <dbReference type="ARBA" id="ARBA00030948"/>
    </source>
</evidence>
<evidence type="ECO:0000256" key="7">
    <source>
        <dbReference type="ARBA" id="ARBA00022692"/>
    </source>
</evidence>
<dbReference type="SUPFAM" id="SSF158855">
    <property type="entry name" value="Lipase chaperone-like"/>
    <property type="match status" value="1"/>
</dbReference>
<dbReference type="GO" id="GO:0051082">
    <property type="term" value="F:unfolded protein binding"/>
    <property type="evidence" value="ECO:0007669"/>
    <property type="project" value="InterPro"/>
</dbReference>
<evidence type="ECO:0000256" key="5">
    <source>
        <dbReference type="ARBA" id="ARBA00022475"/>
    </source>
</evidence>